<dbReference type="Proteomes" id="UP001156193">
    <property type="component" value="Segment"/>
</dbReference>
<sequence length="44" mass="5127">MFMTVRSVPFVERKFPHFLFIKILGGNIAYEVKENGIEDRGINI</sequence>
<evidence type="ECO:0000313" key="1">
    <source>
        <dbReference type="EMBL" id="UYL64882.1"/>
    </source>
</evidence>
<keyword evidence="2" id="KW-1185">Reference proteome</keyword>
<protein>
    <submittedName>
        <fullName evidence="1">Uncharacterized protein</fullName>
    </submittedName>
</protein>
<dbReference type="EMBL" id="OP413838">
    <property type="protein sequence ID" value="UYL64882.1"/>
    <property type="molecule type" value="Genomic_DNA"/>
</dbReference>
<organism evidence="1 2">
    <name type="scientific">Methanophagales virus PBV299</name>
    <dbReference type="NCBI Taxonomy" id="2987730"/>
    <lineage>
        <taxon>Viruses</taxon>
        <taxon>Duplodnaviria</taxon>
        <taxon>Heunggongvirae</taxon>
        <taxon>Uroviricota</taxon>
        <taxon>Caudoviricetes</taxon>
        <taxon>Nakonvirales</taxon>
        <taxon>Ahpuchviridae</taxon>
        <taxon>Kisinvirus</taxon>
        <taxon>Kisinvirus pescaderoense</taxon>
    </lineage>
</organism>
<name>A0ABY6GLK1_9CAUD</name>
<accession>A0ABY6GLK1</accession>
<reference evidence="1 2" key="1">
    <citation type="submission" date="2022-09" db="EMBL/GenBank/DDBJ databases">
        <title>Evolutionary Diversification of Methanotrophic Ca. Methanophagales (ANME-1) and Their Expansive Virome.</title>
        <authorList>
            <person name="Laso-Perez R."/>
            <person name="Wu F."/>
            <person name="Cremiere A."/>
            <person name="Speth D."/>
            <person name="Magyar J.S."/>
            <person name="Krupovic M."/>
            <person name="Orphan V.J."/>
        </authorList>
    </citation>
    <scope>NUCLEOTIDE SEQUENCE [LARGE SCALE GENOMIC DNA]</scope>
    <source>
        <strain evidence="1">PBV299</strain>
    </source>
</reference>
<proteinExistence type="predicted"/>
<gene>
    <name evidence="1" type="ORF">OFDIEDLO_00086</name>
</gene>
<evidence type="ECO:0000313" key="2">
    <source>
        <dbReference type="Proteomes" id="UP001156193"/>
    </source>
</evidence>